<evidence type="ECO:0000313" key="2">
    <source>
        <dbReference type="Proteomes" id="UP000009227"/>
    </source>
</evidence>
<reference evidence="1 2" key="1">
    <citation type="submission" date="2011-05" db="EMBL/GenBank/DDBJ databases">
        <title>Complete sequence of Methanotorris igneus Kol 5.</title>
        <authorList>
            <consortium name="US DOE Joint Genome Institute"/>
            <person name="Lucas S."/>
            <person name="Han J."/>
            <person name="Lapidus A."/>
            <person name="Cheng J.-F."/>
            <person name="Goodwin L."/>
            <person name="Pitluck S."/>
            <person name="Peters L."/>
            <person name="Mikhailova N."/>
            <person name="Chertkov O."/>
            <person name="Han C."/>
            <person name="Tapia R."/>
            <person name="Land M."/>
            <person name="Hauser L."/>
            <person name="Kyrpides N."/>
            <person name="Ivanova N."/>
            <person name="Pagani I."/>
            <person name="Sieprawska-Lupa M."/>
            <person name="Whitman W."/>
            <person name="Woyke T."/>
        </authorList>
    </citation>
    <scope>NUCLEOTIDE SEQUENCE [LARGE SCALE GENOMIC DNA]</scope>
    <source>
        <strain evidence="2">DSM 5666 / JCM 11834 / Kol 5</strain>
    </source>
</reference>
<dbReference type="AlphaFoldDB" id="F6BBZ5"/>
<evidence type="ECO:0008006" key="3">
    <source>
        <dbReference type="Google" id="ProtNLM"/>
    </source>
</evidence>
<dbReference type="NCBIfam" id="NF033496">
    <property type="entry name" value="DUF2080_fam_acc"/>
    <property type="match status" value="1"/>
</dbReference>
<dbReference type="EMBL" id="CP002737">
    <property type="protein sequence ID" value="AEF96076.1"/>
    <property type="molecule type" value="Genomic_DNA"/>
</dbReference>
<dbReference type="KEGG" id="mig:Metig_0521"/>
<dbReference type="HOGENOM" id="CLU_194995_0_0_2"/>
<dbReference type="Pfam" id="PF09853">
    <property type="entry name" value="DUF2080"/>
    <property type="match status" value="1"/>
</dbReference>
<evidence type="ECO:0000313" key="1">
    <source>
        <dbReference type="EMBL" id="AEF96076.1"/>
    </source>
</evidence>
<name>F6BBZ5_METIK</name>
<dbReference type="InterPro" id="IPR019205">
    <property type="entry name" value="DUF2080_transposon-encoded"/>
</dbReference>
<protein>
    <recommendedName>
        <fullName evidence="3">Transposon-encoded protein</fullName>
    </recommendedName>
</protein>
<keyword evidence="2" id="KW-1185">Reference proteome</keyword>
<sequence>MVVIIILFVKICSNSDSMPEIKKKRWAKARIIFPAIYGKIKEQGNSARFFPSIPAEYVGKKAVLVILEEDKELDGGGDE</sequence>
<gene>
    <name evidence="1" type="ordered locus">Metig_0521</name>
</gene>
<proteinExistence type="predicted"/>
<accession>F6BBZ5</accession>
<dbReference type="Proteomes" id="UP000009227">
    <property type="component" value="Chromosome"/>
</dbReference>
<organism evidence="2">
    <name type="scientific">Methanotorris igneus (strain DSM 5666 / JCM 11834 / Kol 5)</name>
    <dbReference type="NCBI Taxonomy" id="880724"/>
    <lineage>
        <taxon>Archaea</taxon>
        <taxon>Methanobacteriati</taxon>
        <taxon>Methanobacteriota</taxon>
        <taxon>Methanomada group</taxon>
        <taxon>Methanococci</taxon>
        <taxon>Methanococcales</taxon>
        <taxon>Methanocaldococcaceae</taxon>
        <taxon>Methanotorris</taxon>
    </lineage>
</organism>
<dbReference type="STRING" id="880724.Metig_0521"/>